<proteinExistence type="predicted"/>
<dbReference type="GeneID" id="94493695"/>
<organism evidence="1 2">
    <name type="scientific">Metamycoplasma equirhinis</name>
    <dbReference type="NCBI Taxonomy" id="92402"/>
    <lineage>
        <taxon>Bacteria</taxon>
        <taxon>Bacillati</taxon>
        <taxon>Mycoplasmatota</taxon>
        <taxon>Mycoplasmoidales</taxon>
        <taxon>Metamycoplasmataceae</taxon>
        <taxon>Metamycoplasma</taxon>
    </lineage>
</organism>
<name>A0ABZ0P9U5_9BACT</name>
<dbReference type="RefSeq" id="WP_306769760.1">
    <property type="nucleotide sequence ID" value="NZ_CP137845.1"/>
</dbReference>
<sequence length="55" mass="6873">MSKQLTKEEWLKVFDEYKIKYFKYDFINWYNNTNGITKFSKLRNGFRLIEKIKTL</sequence>
<protein>
    <submittedName>
        <fullName evidence="1">Uncharacterized protein</fullName>
    </submittedName>
</protein>
<dbReference type="EMBL" id="CP137845">
    <property type="protein sequence ID" value="WPB53792.1"/>
    <property type="molecule type" value="Genomic_DNA"/>
</dbReference>
<dbReference type="Proteomes" id="UP001303601">
    <property type="component" value="Chromosome"/>
</dbReference>
<evidence type="ECO:0000313" key="1">
    <source>
        <dbReference type="EMBL" id="WPB53792.1"/>
    </source>
</evidence>
<reference evidence="1" key="1">
    <citation type="submission" date="2023-11" db="EMBL/GenBank/DDBJ databases">
        <title>Completed genome sequence of Mycoplasma equirhinis type strain M432/72.</title>
        <authorList>
            <person name="Spergser J."/>
        </authorList>
    </citation>
    <scope>NUCLEOTIDE SEQUENCE [LARGE SCALE GENOMIC DNA]</scope>
    <source>
        <strain evidence="1">M432/72</strain>
    </source>
</reference>
<accession>A0ABZ0P9U5</accession>
<keyword evidence="2" id="KW-1185">Reference proteome</keyword>
<gene>
    <name evidence="1" type="ORF">R9B83_02250</name>
</gene>
<evidence type="ECO:0000313" key="2">
    <source>
        <dbReference type="Proteomes" id="UP001303601"/>
    </source>
</evidence>